<feature type="region of interest" description="Disordered" evidence="2">
    <location>
        <begin position="355"/>
        <end position="374"/>
    </location>
</feature>
<keyword evidence="3" id="KW-1133">Transmembrane helix</keyword>
<dbReference type="PANTHER" id="PTHR33392:SF6">
    <property type="entry name" value="POLYISOPRENYL-TEICHOIC ACID--PEPTIDOGLYCAN TEICHOIC ACID TRANSFERASE TAGU"/>
    <property type="match status" value="1"/>
</dbReference>
<feature type="transmembrane region" description="Helical" evidence="3">
    <location>
        <begin position="31"/>
        <end position="55"/>
    </location>
</feature>
<comment type="similarity">
    <text evidence="1">Belongs to the LytR/CpsA/Psr (LCP) family.</text>
</comment>
<comment type="caution">
    <text evidence="5">The sequence shown here is derived from an EMBL/GenBank/DDBJ whole genome shotgun (WGS) entry which is preliminary data.</text>
</comment>
<feature type="domain" description="Cell envelope-related transcriptional attenuator" evidence="4">
    <location>
        <begin position="109"/>
        <end position="267"/>
    </location>
</feature>
<dbReference type="NCBIfam" id="TIGR00350">
    <property type="entry name" value="lytR_cpsA_psr"/>
    <property type="match status" value="1"/>
</dbReference>
<dbReference type="Gene3D" id="3.40.630.190">
    <property type="entry name" value="LCP protein"/>
    <property type="match status" value="1"/>
</dbReference>
<feature type="region of interest" description="Disordered" evidence="2">
    <location>
        <begin position="1"/>
        <end position="28"/>
    </location>
</feature>
<keyword evidence="3" id="KW-0472">Membrane</keyword>
<name>A0ABW7UQY7_9ACTN</name>
<evidence type="ECO:0000259" key="4">
    <source>
        <dbReference type="Pfam" id="PF03816"/>
    </source>
</evidence>
<evidence type="ECO:0000256" key="2">
    <source>
        <dbReference type="SAM" id="MobiDB-lite"/>
    </source>
</evidence>
<dbReference type="PANTHER" id="PTHR33392">
    <property type="entry name" value="POLYISOPRENYL-TEICHOIC ACID--PEPTIDOGLYCAN TEICHOIC ACID TRANSFERASE TAGU"/>
    <property type="match status" value="1"/>
</dbReference>
<dbReference type="EMBL" id="JBIRWE010000002">
    <property type="protein sequence ID" value="MFI1963822.1"/>
    <property type="molecule type" value="Genomic_DNA"/>
</dbReference>
<proteinExistence type="inferred from homology"/>
<sequence length="374" mass="40070">MADDSSPRSPRPGGIRATGRRRRPPGRARRALTVTAWSVTGLALLGGAGLGYVYLQLDGNLKGVDINSALGTNRPDDTDNGSMDILLMGSDSRQGDGNSQYGDDDGTARSDTAMVLHVYKGHKKASVVSIPRDTMVSRPECQRTGDGNGTAPAVERAMFNESYEIGGPACAVKTVEKMSGVRMDHYLEIDFSGFKNLIDELGGVPVTTTQAIKDKQSKLNLRPGTHHLDGEQALGLVRTRHAVGDGSDLGRIQLQQAFVKALISQVRSVDLFGSPHKLYGLADAATRAVTTDSELASVNKLLDFSKSLRNIGSNDVEMVTLPVEYDKRDPNRVAPMAEKCDQLWTALRHGLPIPQSVTQGTASEQADTSGVVKS</sequence>
<evidence type="ECO:0000313" key="5">
    <source>
        <dbReference type="EMBL" id="MFI1963822.1"/>
    </source>
</evidence>
<evidence type="ECO:0000256" key="3">
    <source>
        <dbReference type="SAM" id="Phobius"/>
    </source>
</evidence>
<dbReference type="InterPro" id="IPR050922">
    <property type="entry name" value="LytR/CpsA/Psr_CW_biosynth"/>
</dbReference>
<protein>
    <submittedName>
        <fullName evidence="5">LCP family protein</fullName>
    </submittedName>
</protein>
<evidence type="ECO:0000313" key="6">
    <source>
        <dbReference type="Proteomes" id="UP001611548"/>
    </source>
</evidence>
<dbReference type="InterPro" id="IPR004474">
    <property type="entry name" value="LytR_CpsA_psr"/>
</dbReference>
<feature type="compositionally biased region" description="Polar residues" evidence="2">
    <location>
        <begin position="355"/>
        <end position="368"/>
    </location>
</feature>
<keyword evidence="3" id="KW-0812">Transmembrane</keyword>
<keyword evidence="6" id="KW-1185">Reference proteome</keyword>
<dbReference type="RefSeq" id="WP_055471376.1">
    <property type="nucleotide sequence ID" value="NZ_JBIRWE010000002.1"/>
</dbReference>
<organism evidence="5 6">
    <name type="scientific">Streptomyces pathocidini</name>
    <dbReference type="NCBI Taxonomy" id="1650571"/>
    <lineage>
        <taxon>Bacteria</taxon>
        <taxon>Bacillati</taxon>
        <taxon>Actinomycetota</taxon>
        <taxon>Actinomycetes</taxon>
        <taxon>Kitasatosporales</taxon>
        <taxon>Streptomycetaceae</taxon>
        <taxon>Streptomyces</taxon>
    </lineage>
</organism>
<gene>
    <name evidence="5" type="ORF">ACH429_06745</name>
</gene>
<dbReference type="Proteomes" id="UP001611548">
    <property type="component" value="Unassembled WGS sequence"/>
</dbReference>
<evidence type="ECO:0000256" key="1">
    <source>
        <dbReference type="ARBA" id="ARBA00006068"/>
    </source>
</evidence>
<reference evidence="5 6" key="1">
    <citation type="submission" date="2024-10" db="EMBL/GenBank/DDBJ databases">
        <title>The Natural Products Discovery Center: Release of the First 8490 Sequenced Strains for Exploring Actinobacteria Biosynthetic Diversity.</title>
        <authorList>
            <person name="Kalkreuter E."/>
            <person name="Kautsar S.A."/>
            <person name="Yang D."/>
            <person name="Bader C.D."/>
            <person name="Teijaro C.N."/>
            <person name="Fluegel L."/>
            <person name="Davis C.M."/>
            <person name="Simpson J.R."/>
            <person name="Lauterbach L."/>
            <person name="Steele A.D."/>
            <person name="Gui C."/>
            <person name="Meng S."/>
            <person name="Li G."/>
            <person name="Viehrig K."/>
            <person name="Ye F."/>
            <person name="Su P."/>
            <person name="Kiefer A.F."/>
            <person name="Nichols A."/>
            <person name="Cepeda A.J."/>
            <person name="Yan W."/>
            <person name="Fan B."/>
            <person name="Jiang Y."/>
            <person name="Adhikari A."/>
            <person name="Zheng C.-J."/>
            <person name="Schuster L."/>
            <person name="Cowan T.M."/>
            <person name="Smanski M.J."/>
            <person name="Chevrette M.G."/>
            <person name="De Carvalho L.P.S."/>
            <person name="Shen B."/>
        </authorList>
    </citation>
    <scope>NUCLEOTIDE SEQUENCE [LARGE SCALE GENOMIC DNA]</scope>
    <source>
        <strain evidence="5 6">NPDC020327</strain>
    </source>
</reference>
<dbReference type="Pfam" id="PF03816">
    <property type="entry name" value="LytR_cpsA_psr"/>
    <property type="match status" value="1"/>
</dbReference>
<feature type="compositionally biased region" description="Basic residues" evidence="2">
    <location>
        <begin position="18"/>
        <end position="28"/>
    </location>
</feature>
<accession>A0ABW7UQY7</accession>